<feature type="domain" description="YetF C-terminal" evidence="8">
    <location>
        <begin position="80"/>
        <end position="204"/>
    </location>
</feature>
<keyword evidence="4 7" id="KW-0812">Transmembrane</keyword>
<evidence type="ECO:0000256" key="6">
    <source>
        <dbReference type="ARBA" id="ARBA00023136"/>
    </source>
</evidence>
<comment type="similarity">
    <text evidence="2">Belongs to the UPF0702 family.</text>
</comment>
<accession>A0ABX3ZK87</accession>
<evidence type="ECO:0000256" key="2">
    <source>
        <dbReference type="ARBA" id="ARBA00006448"/>
    </source>
</evidence>
<dbReference type="InterPro" id="IPR023090">
    <property type="entry name" value="UPF0702_alpha/beta_dom_sf"/>
</dbReference>
<dbReference type="RefSeq" id="WP_087616376.1">
    <property type="nucleotide sequence ID" value="NZ_JAFBEY010000001.1"/>
</dbReference>
<evidence type="ECO:0008006" key="12">
    <source>
        <dbReference type="Google" id="ProtNLM"/>
    </source>
</evidence>
<reference evidence="10 11" key="1">
    <citation type="journal article" date="2017" name="Int. J. Syst. Evol. Microbiol.">
        <title>Solibacillus kalamii sp. nov., isolated from a high-efficiency particulate arrestance filter system used in the International Space Station.</title>
        <authorList>
            <person name="Checinska Sielaff A."/>
            <person name="Kumar R.M."/>
            <person name="Pal D."/>
            <person name="Mayilraj S."/>
            <person name="Venkateswaran K."/>
        </authorList>
    </citation>
    <scope>NUCLEOTIDE SEQUENCE [LARGE SCALE GENOMIC DNA]</scope>
    <source>
        <strain evidence="10 11">ISSFR-015</strain>
    </source>
</reference>
<comment type="subcellular location">
    <subcellularLocation>
        <location evidence="1">Cell membrane</location>
        <topology evidence="1">Multi-pass membrane protein</topology>
    </subcellularLocation>
</comment>
<evidence type="ECO:0000313" key="11">
    <source>
        <dbReference type="Proteomes" id="UP000196594"/>
    </source>
</evidence>
<dbReference type="PANTHER" id="PTHR34582">
    <property type="entry name" value="UPF0702 TRANSMEMBRANE PROTEIN YCAP"/>
    <property type="match status" value="1"/>
</dbReference>
<evidence type="ECO:0000256" key="3">
    <source>
        <dbReference type="ARBA" id="ARBA00022475"/>
    </source>
</evidence>
<sequence length="215" mass="24689">MITAITIKIIAGFIALMVVIRFIGKKELAEVTPFDFVFIVILGGTLEEGVYDEKVRVWDVLYTIGLWTALYLLTDFLVRNFERLRPIIKGEPSFLVNNGLLDIKELKKNKIESEQLRSLLRMQGVFSISEVKYVLLEPGGQISILKKNSSDEDTGGVLTHLLIDEGQIEERILAQIGKDKQWIIHQLKEEGYEDINKIYYAEWSEENGLYVQTYD</sequence>
<protein>
    <recommendedName>
        <fullName evidence="12">DUF421 domain-containing protein</fullName>
    </recommendedName>
</protein>
<dbReference type="InterPro" id="IPR007353">
    <property type="entry name" value="DUF421"/>
</dbReference>
<evidence type="ECO:0000259" key="9">
    <source>
        <dbReference type="Pfam" id="PF20730"/>
    </source>
</evidence>
<evidence type="ECO:0000256" key="4">
    <source>
        <dbReference type="ARBA" id="ARBA00022692"/>
    </source>
</evidence>
<keyword evidence="3" id="KW-1003">Cell membrane</keyword>
<name>A0ABX3ZK87_9BACL</name>
<evidence type="ECO:0000259" key="8">
    <source>
        <dbReference type="Pfam" id="PF04239"/>
    </source>
</evidence>
<dbReference type="PANTHER" id="PTHR34582:SF5">
    <property type="entry name" value="UPF0702 TRANSMEMBRANE PROTEIN YETF"/>
    <property type="match status" value="1"/>
</dbReference>
<dbReference type="InterPro" id="IPR048454">
    <property type="entry name" value="YetF_N"/>
</dbReference>
<dbReference type="Proteomes" id="UP000196594">
    <property type="component" value="Unassembled WGS sequence"/>
</dbReference>
<keyword evidence="6 7" id="KW-0472">Membrane</keyword>
<proteinExistence type="inferred from homology"/>
<dbReference type="Pfam" id="PF20730">
    <property type="entry name" value="YetF_N"/>
    <property type="match status" value="1"/>
</dbReference>
<evidence type="ECO:0000313" key="10">
    <source>
        <dbReference type="EMBL" id="OUZ40147.1"/>
    </source>
</evidence>
<feature type="transmembrane region" description="Helical" evidence="7">
    <location>
        <begin position="7"/>
        <end position="24"/>
    </location>
</feature>
<dbReference type="EMBL" id="NHNT01000002">
    <property type="protein sequence ID" value="OUZ40147.1"/>
    <property type="molecule type" value="Genomic_DNA"/>
</dbReference>
<feature type="domain" description="YetF-like N-terminal transmembrane" evidence="9">
    <location>
        <begin position="4"/>
        <end position="77"/>
    </location>
</feature>
<evidence type="ECO:0000256" key="5">
    <source>
        <dbReference type="ARBA" id="ARBA00022989"/>
    </source>
</evidence>
<keyword evidence="11" id="KW-1185">Reference proteome</keyword>
<evidence type="ECO:0000256" key="1">
    <source>
        <dbReference type="ARBA" id="ARBA00004651"/>
    </source>
</evidence>
<dbReference type="Pfam" id="PF04239">
    <property type="entry name" value="DUF421"/>
    <property type="match status" value="1"/>
</dbReference>
<comment type="caution">
    <text evidence="10">The sequence shown here is derived from an EMBL/GenBank/DDBJ whole genome shotgun (WGS) entry which is preliminary data.</text>
</comment>
<evidence type="ECO:0000256" key="7">
    <source>
        <dbReference type="SAM" id="Phobius"/>
    </source>
</evidence>
<gene>
    <name evidence="10" type="ORF">CBM15_06420</name>
</gene>
<keyword evidence="5 7" id="KW-1133">Transmembrane helix</keyword>
<organism evidence="10 11">
    <name type="scientific">Solibacillus kalamii</name>
    <dbReference type="NCBI Taxonomy" id="1748298"/>
    <lineage>
        <taxon>Bacteria</taxon>
        <taxon>Bacillati</taxon>
        <taxon>Bacillota</taxon>
        <taxon>Bacilli</taxon>
        <taxon>Bacillales</taxon>
        <taxon>Caryophanaceae</taxon>
        <taxon>Solibacillus</taxon>
    </lineage>
</organism>
<dbReference type="Gene3D" id="3.30.240.20">
    <property type="entry name" value="bsu07140 like domains"/>
    <property type="match status" value="2"/>
</dbReference>